<accession>A0A9D4SBN1</accession>
<gene>
    <name evidence="1" type="ORF">DPMN_022357</name>
</gene>
<evidence type="ECO:0000313" key="1">
    <source>
        <dbReference type="EMBL" id="KAH3898138.1"/>
    </source>
</evidence>
<sequence>MNPFDKPVTLHQSTFIGTAEEIVEPPKVLVETESNNVSDQYIRRIQLASENKHSNLKRKTAAEDVAVPENLQQLFESSKN</sequence>
<dbReference type="EMBL" id="JAIWYP010000001">
    <property type="protein sequence ID" value="KAH3898138.1"/>
    <property type="molecule type" value="Genomic_DNA"/>
</dbReference>
<proteinExistence type="predicted"/>
<reference evidence="1" key="1">
    <citation type="journal article" date="2019" name="bioRxiv">
        <title>The Genome of the Zebra Mussel, Dreissena polymorpha: A Resource for Invasive Species Research.</title>
        <authorList>
            <person name="McCartney M.A."/>
            <person name="Auch B."/>
            <person name="Kono T."/>
            <person name="Mallez S."/>
            <person name="Zhang Y."/>
            <person name="Obille A."/>
            <person name="Becker A."/>
            <person name="Abrahante J.E."/>
            <person name="Garbe J."/>
            <person name="Badalamenti J.P."/>
            <person name="Herman A."/>
            <person name="Mangelson H."/>
            <person name="Liachko I."/>
            <person name="Sullivan S."/>
            <person name="Sone E.D."/>
            <person name="Koren S."/>
            <person name="Silverstein K.A.T."/>
            <person name="Beckman K.B."/>
            <person name="Gohl D.M."/>
        </authorList>
    </citation>
    <scope>NUCLEOTIDE SEQUENCE</scope>
    <source>
        <strain evidence="1">Duluth1</strain>
        <tissue evidence="1">Whole animal</tissue>
    </source>
</reference>
<comment type="caution">
    <text evidence="1">The sequence shown here is derived from an EMBL/GenBank/DDBJ whole genome shotgun (WGS) entry which is preliminary data.</text>
</comment>
<evidence type="ECO:0000313" key="2">
    <source>
        <dbReference type="Proteomes" id="UP000828390"/>
    </source>
</evidence>
<name>A0A9D4SBN1_DREPO</name>
<protein>
    <submittedName>
        <fullName evidence="1">Uncharacterized protein</fullName>
    </submittedName>
</protein>
<reference evidence="1" key="2">
    <citation type="submission" date="2020-11" db="EMBL/GenBank/DDBJ databases">
        <authorList>
            <person name="McCartney M.A."/>
            <person name="Auch B."/>
            <person name="Kono T."/>
            <person name="Mallez S."/>
            <person name="Becker A."/>
            <person name="Gohl D.M."/>
            <person name="Silverstein K.A.T."/>
            <person name="Koren S."/>
            <person name="Bechman K.B."/>
            <person name="Herman A."/>
            <person name="Abrahante J.E."/>
            <person name="Garbe J."/>
        </authorList>
    </citation>
    <scope>NUCLEOTIDE SEQUENCE</scope>
    <source>
        <strain evidence="1">Duluth1</strain>
        <tissue evidence="1">Whole animal</tissue>
    </source>
</reference>
<organism evidence="1 2">
    <name type="scientific">Dreissena polymorpha</name>
    <name type="common">Zebra mussel</name>
    <name type="synonym">Mytilus polymorpha</name>
    <dbReference type="NCBI Taxonomy" id="45954"/>
    <lineage>
        <taxon>Eukaryota</taxon>
        <taxon>Metazoa</taxon>
        <taxon>Spiralia</taxon>
        <taxon>Lophotrochozoa</taxon>
        <taxon>Mollusca</taxon>
        <taxon>Bivalvia</taxon>
        <taxon>Autobranchia</taxon>
        <taxon>Heteroconchia</taxon>
        <taxon>Euheterodonta</taxon>
        <taxon>Imparidentia</taxon>
        <taxon>Neoheterodontei</taxon>
        <taxon>Myida</taxon>
        <taxon>Dreissenoidea</taxon>
        <taxon>Dreissenidae</taxon>
        <taxon>Dreissena</taxon>
    </lineage>
</organism>
<dbReference type="Proteomes" id="UP000828390">
    <property type="component" value="Unassembled WGS sequence"/>
</dbReference>
<dbReference type="AlphaFoldDB" id="A0A9D4SBN1"/>
<keyword evidence="2" id="KW-1185">Reference proteome</keyword>